<dbReference type="Proteomes" id="UP001211907">
    <property type="component" value="Unassembled WGS sequence"/>
</dbReference>
<evidence type="ECO:0000313" key="2">
    <source>
        <dbReference type="EMBL" id="KAJ3129934.1"/>
    </source>
</evidence>
<protein>
    <submittedName>
        <fullName evidence="2">Uncharacterized protein</fullName>
    </submittedName>
</protein>
<comment type="caution">
    <text evidence="2">The sequence shown here is derived from an EMBL/GenBank/DDBJ whole genome shotgun (WGS) entry which is preliminary data.</text>
</comment>
<feature type="non-terminal residue" evidence="2">
    <location>
        <position position="74"/>
    </location>
</feature>
<organism evidence="2 3">
    <name type="scientific">Physocladia obscura</name>
    <dbReference type="NCBI Taxonomy" id="109957"/>
    <lineage>
        <taxon>Eukaryota</taxon>
        <taxon>Fungi</taxon>
        <taxon>Fungi incertae sedis</taxon>
        <taxon>Chytridiomycota</taxon>
        <taxon>Chytridiomycota incertae sedis</taxon>
        <taxon>Chytridiomycetes</taxon>
        <taxon>Chytridiales</taxon>
        <taxon>Chytriomycetaceae</taxon>
        <taxon>Physocladia</taxon>
    </lineage>
</organism>
<proteinExistence type="predicted"/>
<feature type="compositionally biased region" description="Low complexity" evidence="1">
    <location>
        <begin position="42"/>
        <end position="57"/>
    </location>
</feature>
<evidence type="ECO:0000256" key="1">
    <source>
        <dbReference type="SAM" id="MobiDB-lite"/>
    </source>
</evidence>
<feature type="compositionally biased region" description="Pro residues" evidence="1">
    <location>
        <begin position="30"/>
        <end position="41"/>
    </location>
</feature>
<gene>
    <name evidence="2" type="ORF">HK100_008351</name>
</gene>
<name>A0AAD5T4T0_9FUNG</name>
<feature type="region of interest" description="Disordered" evidence="1">
    <location>
        <begin position="1"/>
        <end position="20"/>
    </location>
</feature>
<accession>A0AAD5T4T0</accession>
<sequence length="74" mass="7809">MSQKYVGTNGSDNIPQTQKQETLCLALDSPVPPTPNWPSPPVSSSSSFRRASTASTTYSAKSVLLDPGGINILD</sequence>
<dbReference type="AlphaFoldDB" id="A0AAD5T4T0"/>
<evidence type="ECO:0000313" key="3">
    <source>
        <dbReference type="Proteomes" id="UP001211907"/>
    </source>
</evidence>
<keyword evidence="3" id="KW-1185">Reference proteome</keyword>
<dbReference type="EMBL" id="JADGJH010000405">
    <property type="protein sequence ID" value="KAJ3129934.1"/>
    <property type="molecule type" value="Genomic_DNA"/>
</dbReference>
<reference evidence="2" key="1">
    <citation type="submission" date="2020-05" db="EMBL/GenBank/DDBJ databases">
        <title>Phylogenomic resolution of chytrid fungi.</title>
        <authorList>
            <person name="Stajich J.E."/>
            <person name="Amses K."/>
            <person name="Simmons R."/>
            <person name="Seto K."/>
            <person name="Myers J."/>
            <person name="Bonds A."/>
            <person name="Quandt C.A."/>
            <person name="Barry K."/>
            <person name="Liu P."/>
            <person name="Grigoriev I."/>
            <person name="Longcore J.E."/>
            <person name="James T.Y."/>
        </authorList>
    </citation>
    <scope>NUCLEOTIDE SEQUENCE</scope>
    <source>
        <strain evidence="2">JEL0513</strain>
    </source>
</reference>
<feature type="region of interest" description="Disordered" evidence="1">
    <location>
        <begin position="27"/>
        <end position="57"/>
    </location>
</feature>